<dbReference type="PANTHER" id="PTHR12905">
    <property type="entry name" value="METALLOPHOSPHOESTERASE"/>
    <property type="match status" value="1"/>
</dbReference>
<accession>A0A9P3PXV9</accession>
<evidence type="ECO:0000256" key="1">
    <source>
        <dbReference type="SAM" id="MobiDB-lite"/>
    </source>
</evidence>
<comment type="caution">
    <text evidence="3">The sequence shown here is derived from an EMBL/GenBank/DDBJ whole genome shotgun (WGS) entry which is preliminary data.</text>
</comment>
<dbReference type="Pfam" id="PF00149">
    <property type="entry name" value="Metallophos"/>
    <property type="match status" value="1"/>
</dbReference>
<dbReference type="PANTHER" id="PTHR12905:SF0">
    <property type="entry name" value="CALCINEURIN-LIKE PHOSPHOESTERASE DOMAIN-CONTAINING PROTEIN"/>
    <property type="match status" value="1"/>
</dbReference>
<sequence length="311" mass="35154">MTPYNPQTITTPTSVVYLEYEPYTLPPQSPGWTRFVCISDTHTRNFAVPDGDVLLHSGDLTNRGTLPEFKKTMEWLYTLPHKVKIIIAGNHDLTLHTDWYETAHKRWHGDLGKQLLNGPRAQEANLVYLQDSSQTFQIKPDGRTWSVYGSSWSPYFFGWAFNYPREEGEALVTRFPKSDILYVTVPFITPIRCKGEGEPPVVQNDRHRADDDDDEDLDVHLDEEAGAEAEAAVKDKGGETEEKGGEKDKDKKEETEGPEEMMGGQEEEAEVERTVFVNAATWPAGRGAWRGTHRVPFAGPGFQPMVVDLRD</sequence>
<dbReference type="InterPro" id="IPR051693">
    <property type="entry name" value="UPF0046_metallophosphoest"/>
</dbReference>
<organism evidence="3 4">
    <name type="scientific">Lyophyllum shimeji</name>
    <name type="common">Hon-shimeji</name>
    <name type="synonym">Tricholoma shimeji</name>
    <dbReference type="NCBI Taxonomy" id="47721"/>
    <lineage>
        <taxon>Eukaryota</taxon>
        <taxon>Fungi</taxon>
        <taxon>Dikarya</taxon>
        <taxon>Basidiomycota</taxon>
        <taxon>Agaricomycotina</taxon>
        <taxon>Agaricomycetes</taxon>
        <taxon>Agaricomycetidae</taxon>
        <taxon>Agaricales</taxon>
        <taxon>Tricholomatineae</taxon>
        <taxon>Lyophyllaceae</taxon>
        <taxon>Lyophyllum</taxon>
    </lineage>
</organism>
<feature type="region of interest" description="Disordered" evidence="1">
    <location>
        <begin position="193"/>
        <end position="270"/>
    </location>
</feature>
<evidence type="ECO:0000313" key="4">
    <source>
        <dbReference type="Proteomes" id="UP001063166"/>
    </source>
</evidence>
<dbReference type="SUPFAM" id="SSF56300">
    <property type="entry name" value="Metallo-dependent phosphatases"/>
    <property type="match status" value="1"/>
</dbReference>
<feature type="domain" description="Calcineurin-like phosphoesterase" evidence="2">
    <location>
        <begin position="34"/>
        <end position="150"/>
    </location>
</feature>
<evidence type="ECO:0000259" key="2">
    <source>
        <dbReference type="Pfam" id="PF00149"/>
    </source>
</evidence>
<evidence type="ECO:0000313" key="3">
    <source>
        <dbReference type="EMBL" id="GLB43247.1"/>
    </source>
</evidence>
<feature type="compositionally biased region" description="Basic and acidic residues" evidence="1">
    <location>
        <begin position="231"/>
        <end position="255"/>
    </location>
</feature>
<name>A0A9P3PXV9_LYOSH</name>
<dbReference type="Proteomes" id="UP001063166">
    <property type="component" value="Unassembled WGS sequence"/>
</dbReference>
<gene>
    <name evidence="3" type="ORF">LshimejAT787_1301480</name>
</gene>
<reference evidence="3" key="1">
    <citation type="submission" date="2022-07" db="EMBL/GenBank/DDBJ databases">
        <title>The genome of Lyophyllum shimeji provides insight into the initial evolution of ectomycorrhizal fungal genome.</title>
        <authorList>
            <person name="Kobayashi Y."/>
            <person name="Shibata T."/>
            <person name="Hirakawa H."/>
            <person name="Shigenobu S."/>
            <person name="Nishiyama T."/>
            <person name="Yamada A."/>
            <person name="Hasebe M."/>
            <person name="Kawaguchi M."/>
        </authorList>
    </citation>
    <scope>NUCLEOTIDE SEQUENCE</scope>
    <source>
        <strain evidence="3">AT787</strain>
    </source>
</reference>
<dbReference type="InterPro" id="IPR004843">
    <property type="entry name" value="Calcineurin-like_PHP"/>
</dbReference>
<dbReference type="AlphaFoldDB" id="A0A9P3PXV9"/>
<dbReference type="GO" id="GO:0016787">
    <property type="term" value="F:hydrolase activity"/>
    <property type="evidence" value="ECO:0007669"/>
    <property type="project" value="InterPro"/>
</dbReference>
<protein>
    <submittedName>
        <fullName evidence="3">Calcineurin-like phosphoesterase</fullName>
    </submittedName>
</protein>
<dbReference type="InterPro" id="IPR029052">
    <property type="entry name" value="Metallo-depent_PP-like"/>
</dbReference>
<proteinExistence type="predicted"/>
<dbReference type="Gene3D" id="3.60.21.10">
    <property type="match status" value="1"/>
</dbReference>
<dbReference type="EMBL" id="BRPK01000013">
    <property type="protein sequence ID" value="GLB43247.1"/>
    <property type="molecule type" value="Genomic_DNA"/>
</dbReference>
<dbReference type="OrthoDB" id="630188at2759"/>
<keyword evidence="4" id="KW-1185">Reference proteome</keyword>